<feature type="signal peptide" evidence="1">
    <location>
        <begin position="1"/>
        <end position="19"/>
    </location>
</feature>
<keyword evidence="1" id="KW-0732">Signal</keyword>
<feature type="chain" id="PRO_5012641638" evidence="1">
    <location>
        <begin position="20"/>
        <end position="142"/>
    </location>
</feature>
<sequence length="142" mass="14986">MHFKSLLVAGALFMVGVSADCGTPEIHCETSDGSPWYEDAVQATEYWKEIKDGGSKDSCGDAGCAQPHGSGCNSGGGEYGTAKIVLCQDDSSSSTPQCADCSCIYDYLKPLLDQCKGANGKIGGYAHVDMGGNYINYEFVKK</sequence>
<dbReference type="EMBL" id="MLKD01000022">
    <property type="protein sequence ID" value="OQE16949.1"/>
    <property type="molecule type" value="Genomic_DNA"/>
</dbReference>
<proteinExistence type="predicted"/>
<accession>A0A1V6STG2</accession>
<evidence type="ECO:0000313" key="2">
    <source>
        <dbReference type="EMBL" id="OQE16949.1"/>
    </source>
</evidence>
<name>A0A1V6STG2_9EURO</name>
<reference evidence="3" key="1">
    <citation type="journal article" date="2017" name="Nat. Microbiol.">
        <title>Global analysis of biosynthetic gene clusters reveals vast potential of secondary metabolite production in Penicillium species.</title>
        <authorList>
            <person name="Nielsen J.C."/>
            <person name="Grijseels S."/>
            <person name="Prigent S."/>
            <person name="Ji B."/>
            <person name="Dainat J."/>
            <person name="Nielsen K.F."/>
            <person name="Frisvad J.C."/>
            <person name="Workman M."/>
            <person name="Nielsen J."/>
        </authorList>
    </citation>
    <scope>NUCLEOTIDE SEQUENCE [LARGE SCALE GENOMIC DNA]</scope>
    <source>
        <strain evidence="3">IBT 24891</strain>
    </source>
</reference>
<evidence type="ECO:0000256" key="1">
    <source>
        <dbReference type="SAM" id="SignalP"/>
    </source>
</evidence>
<comment type="caution">
    <text evidence="2">The sequence shown here is derived from an EMBL/GenBank/DDBJ whole genome shotgun (WGS) entry which is preliminary data.</text>
</comment>
<gene>
    <name evidence="2" type="ORF">PENSTE_c022G06598</name>
</gene>
<keyword evidence="3" id="KW-1185">Reference proteome</keyword>
<protein>
    <submittedName>
        <fullName evidence="2">Uncharacterized protein</fullName>
    </submittedName>
</protein>
<organism evidence="2 3">
    <name type="scientific">Penicillium steckii</name>
    <dbReference type="NCBI Taxonomy" id="303698"/>
    <lineage>
        <taxon>Eukaryota</taxon>
        <taxon>Fungi</taxon>
        <taxon>Dikarya</taxon>
        <taxon>Ascomycota</taxon>
        <taxon>Pezizomycotina</taxon>
        <taxon>Eurotiomycetes</taxon>
        <taxon>Eurotiomycetidae</taxon>
        <taxon>Eurotiales</taxon>
        <taxon>Aspergillaceae</taxon>
        <taxon>Penicillium</taxon>
    </lineage>
</organism>
<dbReference type="Proteomes" id="UP000191285">
    <property type="component" value="Unassembled WGS sequence"/>
</dbReference>
<dbReference type="OrthoDB" id="4233498at2759"/>
<dbReference type="AlphaFoldDB" id="A0A1V6STG2"/>
<evidence type="ECO:0000313" key="3">
    <source>
        <dbReference type="Proteomes" id="UP000191285"/>
    </source>
</evidence>